<dbReference type="Proteomes" id="UP000189818">
    <property type="component" value="Unassembled WGS sequence"/>
</dbReference>
<proteinExistence type="predicted"/>
<gene>
    <name evidence="1" type="ORF">SAMN06295920_10441</name>
</gene>
<dbReference type="RefSeq" id="WP_079647963.1">
    <property type="nucleotide sequence ID" value="NZ_FUYM01000004.1"/>
</dbReference>
<name>A0A1T5CG19_9SPHN</name>
<dbReference type="STRING" id="439228.SAMN06295920_10441"/>
<dbReference type="EMBL" id="FUYM01000004">
    <property type="protein sequence ID" value="SKB58374.1"/>
    <property type="molecule type" value="Genomic_DNA"/>
</dbReference>
<sequence length="61" mass="6435">MMPIAVIIAAINAVGTGFPEFLKLIDLVKEGLSSDDQAVVDEALTKATAVADQQHREAQAL</sequence>
<protein>
    <submittedName>
        <fullName evidence="1">Uncharacterized protein</fullName>
    </submittedName>
</protein>
<organism evidence="1 2">
    <name type="scientific">Rhizorhabdus histidinilytica</name>
    <dbReference type="NCBI Taxonomy" id="439228"/>
    <lineage>
        <taxon>Bacteria</taxon>
        <taxon>Pseudomonadati</taxon>
        <taxon>Pseudomonadota</taxon>
        <taxon>Alphaproteobacteria</taxon>
        <taxon>Sphingomonadales</taxon>
        <taxon>Sphingomonadaceae</taxon>
        <taxon>Rhizorhabdus</taxon>
    </lineage>
</organism>
<accession>A0A1T5CG19</accession>
<evidence type="ECO:0000313" key="1">
    <source>
        <dbReference type="EMBL" id="SKB58374.1"/>
    </source>
</evidence>
<dbReference type="AlphaFoldDB" id="A0A1T5CG19"/>
<keyword evidence="2" id="KW-1185">Reference proteome</keyword>
<evidence type="ECO:0000313" key="2">
    <source>
        <dbReference type="Proteomes" id="UP000189818"/>
    </source>
</evidence>
<reference evidence="2" key="1">
    <citation type="submission" date="2017-02" db="EMBL/GenBank/DDBJ databases">
        <authorList>
            <person name="Varghese N."/>
            <person name="Submissions S."/>
        </authorList>
    </citation>
    <scope>NUCLEOTIDE SEQUENCE [LARGE SCALE GENOMIC DNA]</scope>
    <source>
        <strain evidence="2">UM2</strain>
    </source>
</reference>